<accession>A0ABW3CNG2</accession>
<protein>
    <submittedName>
        <fullName evidence="1">Uncharacterized protein</fullName>
    </submittedName>
</protein>
<proteinExistence type="predicted"/>
<sequence length="88" mass="9537">GGAERAARVEQRVLDRDAAGKADTVELTDVDTGTTCQIRYGIAVDGDHPGRLEVRTCRIRAQEAFPQIQIFADLFTASVRFGHHAALG</sequence>
<gene>
    <name evidence="1" type="ORF">ACFQ07_24910</name>
</gene>
<reference evidence="2" key="1">
    <citation type="journal article" date="2019" name="Int. J. Syst. Evol. Microbiol.">
        <title>The Global Catalogue of Microorganisms (GCM) 10K type strain sequencing project: providing services to taxonomists for standard genome sequencing and annotation.</title>
        <authorList>
            <consortium name="The Broad Institute Genomics Platform"/>
            <consortium name="The Broad Institute Genome Sequencing Center for Infectious Disease"/>
            <person name="Wu L."/>
            <person name="Ma J."/>
        </authorList>
    </citation>
    <scope>NUCLEOTIDE SEQUENCE [LARGE SCALE GENOMIC DNA]</scope>
    <source>
        <strain evidence="2">JCM 31696</strain>
    </source>
</reference>
<comment type="caution">
    <text evidence="1">The sequence shown here is derived from an EMBL/GenBank/DDBJ whole genome shotgun (WGS) entry which is preliminary data.</text>
</comment>
<feature type="non-terminal residue" evidence="1">
    <location>
        <position position="1"/>
    </location>
</feature>
<keyword evidence="2" id="KW-1185">Reference proteome</keyword>
<dbReference type="Proteomes" id="UP001597083">
    <property type="component" value="Unassembled WGS sequence"/>
</dbReference>
<name>A0ABW3CNG2_9ACTN</name>
<dbReference type="EMBL" id="JBHTIR010003627">
    <property type="protein sequence ID" value="MFD0855507.1"/>
    <property type="molecule type" value="Genomic_DNA"/>
</dbReference>
<organism evidence="1 2">
    <name type="scientific">Actinomadura adrarensis</name>
    <dbReference type="NCBI Taxonomy" id="1819600"/>
    <lineage>
        <taxon>Bacteria</taxon>
        <taxon>Bacillati</taxon>
        <taxon>Actinomycetota</taxon>
        <taxon>Actinomycetes</taxon>
        <taxon>Streptosporangiales</taxon>
        <taxon>Thermomonosporaceae</taxon>
        <taxon>Actinomadura</taxon>
    </lineage>
</organism>
<evidence type="ECO:0000313" key="2">
    <source>
        <dbReference type="Proteomes" id="UP001597083"/>
    </source>
</evidence>
<evidence type="ECO:0000313" key="1">
    <source>
        <dbReference type="EMBL" id="MFD0855507.1"/>
    </source>
</evidence>